<evidence type="ECO:0000256" key="1">
    <source>
        <dbReference type="SAM" id="Coils"/>
    </source>
</evidence>
<feature type="coiled-coil region" evidence="1">
    <location>
        <begin position="23"/>
        <end position="50"/>
    </location>
</feature>
<evidence type="ECO:0000313" key="3">
    <source>
        <dbReference type="Proteomes" id="UP000022910"/>
    </source>
</evidence>
<protein>
    <submittedName>
        <fullName evidence="2">Uncharacterized protein</fullName>
    </submittedName>
</protein>
<evidence type="ECO:0000313" key="2">
    <source>
        <dbReference type="EMBL" id="EXX64091.1"/>
    </source>
</evidence>
<organism evidence="2 3">
    <name type="scientific">Rhizophagus irregularis (strain DAOM 197198w)</name>
    <name type="common">Glomus intraradices</name>
    <dbReference type="NCBI Taxonomy" id="1432141"/>
    <lineage>
        <taxon>Eukaryota</taxon>
        <taxon>Fungi</taxon>
        <taxon>Fungi incertae sedis</taxon>
        <taxon>Mucoromycota</taxon>
        <taxon>Glomeromycotina</taxon>
        <taxon>Glomeromycetes</taxon>
        <taxon>Glomerales</taxon>
        <taxon>Glomeraceae</taxon>
        <taxon>Rhizophagus</taxon>
    </lineage>
</organism>
<keyword evidence="3" id="KW-1185">Reference proteome</keyword>
<name>A0A015KVP4_RHIIW</name>
<comment type="caution">
    <text evidence="2">The sequence shown here is derived from an EMBL/GenBank/DDBJ whole genome shotgun (WGS) entry which is preliminary data.</text>
</comment>
<keyword evidence="1" id="KW-0175">Coiled coil</keyword>
<sequence>MSKILDDTLKNTFEIVGEQTKITKEKLDRMKSTETRLNQLECQKDRTEFLSDYRLSWSDLTKKYGEKELHEAERLESKSIEK</sequence>
<accession>A0A015KVP4</accession>
<gene>
    <name evidence="2" type="ORF">RirG_146050</name>
</gene>
<dbReference type="Proteomes" id="UP000022910">
    <property type="component" value="Unassembled WGS sequence"/>
</dbReference>
<proteinExistence type="predicted"/>
<dbReference type="HOGENOM" id="CLU_2559522_0_0_1"/>
<dbReference type="AlphaFoldDB" id="A0A015KVP4"/>
<dbReference type="EMBL" id="JEMT01023643">
    <property type="protein sequence ID" value="EXX64091.1"/>
    <property type="molecule type" value="Genomic_DNA"/>
</dbReference>
<reference evidence="2 3" key="1">
    <citation type="submission" date="2014-02" db="EMBL/GenBank/DDBJ databases">
        <title>Single nucleus genome sequencing reveals high similarity among nuclei of an endomycorrhizal fungus.</title>
        <authorList>
            <person name="Lin K."/>
            <person name="Geurts R."/>
            <person name="Zhang Z."/>
            <person name="Limpens E."/>
            <person name="Saunders D.G."/>
            <person name="Mu D."/>
            <person name="Pang E."/>
            <person name="Cao H."/>
            <person name="Cha H."/>
            <person name="Lin T."/>
            <person name="Zhou Q."/>
            <person name="Shang Y."/>
            <person name="Li Y."/>
            <person name="Ivanov S."/>
            <person name="Sharma T."/>
            <person name="Velzen R.V."/>
            <person name="Ruijter N.D."/>
            <person name="Aanen D.K."/>
            <person name="Win J."/>
            <person name="Kamoun S."/>
            <person name="Bisseling T."/>
            <person name="Huang S."/>
        </authorList>
    </citation>
    <scope>NUCLEOTIDE SEQUENCE [LARGE SCALE GENOMIC DNA]</scope>
    <source>
        <strain evidence="3">DAOM197198w</strain>
    </source>
</reference>